<comment type="subcellular location">
    <subcellularLocation>
        <location evidence="1">Cell membrane</location>
        <topology evidence="1">Multi-pass membrane protein</topology>
    </subcellularLocation>
</comment>
<dbReference type="GO" id="GO:0022857">
    <property type="term" value="F:transmembrane transporter activity"/>
    <property type="evidence" value="ECO:0007669"/>
    <property type="project" value="InterPro"/>
</dbReference>
<keyword evidence="2" id="KW-1003">Cell membrane</keyword>
<reference evidence="7 8" key="1">
    <citation type="submission" date="2017-07" db="EMBL/GenBank/DDBJ databases">
        <title>Phylogenetic study on the rhizospheric bacterium Ochrobactrum sp. A44.</title>
        <authorList>
            <person name="Krzyzanowska D.M."/>
            <person name="Ossowicki A."/>
            <person name="Rajewska M."/>
            <person name="Maciag T."/>
            <person name="Kaczynski Z."/>
            <person name="Czerwicka M."/>
            <person name="Jafra S."/>
        </authorList>
    </citation>
    <scope>NUCLEOTIDE SEQUENCE [LARGE SCALE GENOMIC DNA]</scope>
    <source>
        <strain evidence="7 8">A44</strain>
    </source>
</reference>
<evidence type="ECO:0000256" key="2">
    <source>
        <dbReference type="ARBA" id="ARBA00022475"/>
    </source>
</evidence>
<feature type="transmembrane region" description="Helical" evidence="6">
    <location>
        <begin position="106"/>
        <end position="125"/>
    </location>
</feature>
<feature type="transmembrane region" description="Helical" evidence="6">
    <location>
        <begin position="302"/>
        <end position="327"/>
    </location>
</feature>
<evidence type="ECO:0000256" key="6">
    <source>
        <dbReference type="SAM" id="Phobius"/>
    </source>
</evidence>
<dbReference type="AlphaFoldDB" id="A0A248UB03"/>
<dbReference type="Proteomes" id="UP000215256">
    <property type="component" value="Chromosome 2"/>
</dbReference>
<keyword evidence="5 6" id="KW-0472">Membrane</keyword>
<evidence type="ECO:0000256" key="3">
    <source>
        <dbReference type="ARBA" id="ARBA00022692"/>
    </source>
</evidence>
<keyword evidence="4 6" id="KW-1133">Transmembrane helix</keyword>
<evidence type="ECO:0000313" key="7">
    <source>
        <dbReference type="EMBL" id="ASV83874.1"/>
    </source>
</evidence>
<feature type="transmembrane region" description="Helical" evidence="6">
    <location>
        <begin position="83"/>
        <end position="100"/>
    </location>
</feature>
<dbReference type="Pfam" id="PF02653">
    <property type="entry name" value="BPD_transp_2"/>
    <property type="match status" value="1"/>
</dbReference>
<dbReference type="CDD" id="cd06580">
    <property type="entry name" value="TM_PBP1_transp_TpRbsC_like"/>
    <property type="match status" value="1"/>
</dbReference>
<sequence length="348" mass="36171">MIDRLVSVFRALIFILIGLALCGIIFQAAGYSTGLMFQSIAEGAFLRPGALQQALRWGLPLFITAVGVAVSFRAGYFNIGAQGQFYMGAIAAAFMAEWLNGAPAPVLITGCFLAGMTGGALWALWPGLLRLKSGADEVITTLMGNFIAGLFLLYVTAGPLKDPSGTGQQASSRPLASVYRISDSLGLSPTIIAIAVIVGLAMWFLVNRTAFGVLSGLAGRNPTMVQWQGARTWRIGLASFLLSGALAGLAGTIEFMGPNGRLTGGFLPGHGFTAILIALVANFSVVGTAFVALFFGGLASAALYLPIMAGLPSSAIDIINAAIALFITAKSSVVDRIAKLGGRIWKTS</sequence>
<evidence type="ECO:0000256" key="5">
    <source>
        <dbReference type="ARBA" id="ARBA00023136"/>
    </source>
</evidence>
<organism evidence="7 8">
    <name type="scientific">Ochrobactrum quorumnocens</name>
    <dbReference type="NCBI Taxonomy" id="271865"/>
    <lineage>
        <taxon>Bacteria</taxon>
        <taxon>Pseudomonadati</taxon>
        <taxon>Pseudomonadota</taxon>
        <taxon>Alphaproteobacteria</taxon>
        <taxon>Hyphomicrobiales</taxon>
        <taxon>Brucellaceae</taxon>
        <taxon>Brucella/Ochrobactrum group</taxon>
        <taxon>Ochrobactrum</taxon>
    </lineage>
</organism>
<feature type="transmembrane region" description="Helical" evidence="6">
    <location>
        <begin position="137"/>
        <end position="157"/>
    </location>
</feature>
<dbReference type="OrthoDB" id="45037at2"/>
<dbReference type="KEGG" id="och:CES85_4657"/>
<feature type="transmembrane region" description="Helical" evidence="6">
    <location>
        <begin position="235"/>
        <end position="253"/>
    </location>
</feature>
<feature type="transmembrane region" description="Helical" evidence="6">
    <location>
        <begin position="57"/>
        <end position="76"/>
    </location>
</feature>
<proteinExistence type="predicted"/>
<feature type="transmembrane region" description="Helical" evidence="6">
    <location>
        <begin position="273"/>
        <end position="295"/>
    </location>
</feature>
<dbReference type="PANTHER" id="PTHR47089:SF1">
    <property type="entry name" value="GUANOSINE ABC TRANSPORTER PERMEASE PROTEIN NUPP"/>
    <property type="match status" value="1"/>
</dbReference>
<gene>
    <name evidence="7" type="ORF">CES85_4657</name>
</gene>
<feature type="transmembrane region" description="Helical" evidence="6">
    <location>
        <begin position="12"/>
        <end position="37"/>
    </location>
</feature>
<dbReference type="RefSeq" id="WP_095444753.1">
    <property type="nucleotide sequence ID" value="NZ_CP022603.1"/>
</dbReference>
<evidence type="ECO:0000256" key="1">
    <source>
        <dbReference type="ARBA" id="ARBA00004651"/>
    </source>
</evidence>
<dbReference type="PANTHER" id="PTHR47089">
    <property type="entry name" value="ABC TRANSPORTER, PERMEASE PROTEIN"/>
    <property type="match status" value="1"/>
</dbReference>
<evidence type="ECO:0000313" key="8">
    <source>
        <dbReference type="Proteomes" id="UP000215256"/>
    </source>
</evidence>
<name>A0A248UB03_9HYPH</name>
<accession>A0A248UB03</accession>
<feature type="transmembrane region" description="Helical" evidence="6">
    <location>
        <begin position="191"/>
        <end position="214"/>
    </location>
</feature>
<dbReference type="EMBL" id="CP022603">
    <property type="protein sequence ID" value="ASV83874.1"/>
    <property type="molecule type" value="Genomic_DNA"/>
</dbReference>
<dbReference type="GO" id="GO:0005886">
    <property type="term" value="C:plasma membrane"/>
    <property type="evidence" value="ECO:0007669"/>
    <property type="project" value="UniProtKB-SubCell"/>
</dbReference>
<dbReference type="InterPro" id="IPR001851">
    <property type="entry name" value="ABC_transp_permease"/>
</dbReference>
<evidence type="ECO:0000256" key="4">
    <source>
        <dbReference type="ARBA" id="ARBA00022989"/>
    </source>
</evidence>
<protein>
    <submittedName>
        <fullName evidence="7">Branched-chain amino acid transport system / permease component family protein</fullName>
    </submittedName>
</protein>
<keyword evidence="3 6" id="KW-0812">Transmembrane</keyword>